<dbReference type="STRING" id="349064.SAMN05660429_00486"/>
<organism evidence="6 7">
    <name type="scientific">Thalassotalea agarivorans</name>
    <name type="common">Thalassomonas agarivorans</name>
    <dbReference type="NCBI Taxonomy" id="349064"/>
    <lineage>
        <taxon>Bacteria</taxon>
        <taxon>Pseudomonadati</taxon>
        <taxon>Pseudomonadota</taxon>
        <taxon>Gammaproteobacteria</taxon>
        <taxon>Alteromonadales</taxon>
        <taxon>Colwelliaceae</taxon>
        <taxon>Thalassotalea</taxon>
    </lineage>
</organism>
<dbReference type="AlphaFoldDB" id="A0A1H9ZKB2"/>
<evidence type="ECO:0000256" key="1">
    <source>
        <dbReference type="ARBA" id="ARBA00009986"/>
    </source>
</evidence>
<dbReference type="InterPro" id="IPR016161">
    <property type="entry name" value="Ald_DH/histidinol_DH"/>
</dbReference>
<dbReference type="NCBIfam" id="TIGR01780">
    <property type="entry name" value="SSADH"/>
    <property type="match status" value="1"/>
</dbReference>
<dbReference type="Proteomes" id="UP000199308">
    <property type="component" value="Unassembled WGS sequence"/>
</dbReference>
<dbReference type="SUPFAM" id="SSF53720">
    <property type="entry name" value="ALDH-like"/>
    <property type="match status" value="1"/>
</dbReference>
<dbReference type="PANTHER" id="PTHR43353">
    <property type="entry name" value="SUCCINATE-SEMIALDEHYDE DEHYDROGENASE, MITOCHONDRIAL"/>
    <property type="match status" value="1"/>
</dbReference>
<dbReference type="OrthoDB" id="9812625at2"/>
<dbReference type="Gene3D" id="3.40.605.10">
    <property type="entry name" value="Aldehyde Dehydrogenase, Chain A, domain 1"/>
    <property type="match status" value="1"/>
</dbReference>
<dbReference type="GO" id="GO:0009450">
    <property type="term" value="P:gamma-aminobutyric acid catabolic process"/>
    <property type="evidence" value="ECO:0007669"/>
    <property type="project" value="InterPro"/>
</dbReference>
<evidence type="ECO:0000313" key="7">
    <source>
        <dbReference type="Proteomes" id="UP000199308"/>
    </source>
</evidence>
<feature type="domain" description="Aldehyde dehydrogenase" evidence="5">
    <location>
        <begin position="21"/>
        <end position="478"/>
    </location>
</feature>
<protein>
    <submittedName>
        <fullName evidence="6">Succinate semialdehyde dehydrogenase</fullName>
    </submittedName>
</protein>
<evidence type="ECO:0000256" key="3">
    <source>
        <dbReference type="PROSITE-ProRule" id="PRU10007"/>
    </source>
</evidence>
<dbReference type="InterPro" id="IPR016162">
    <property type="entry name" value="Ald_DH_N"/>
</dbReference>
<dbReference type="InterPro" id="IPR016163">
    <property type="entry name" value="Ald_DH_C"/>
</dbReference>
<dbReference type="PROSITE" id="PS00070">
    <property type="entry name" value="ALDEHYDE_DEHYDR_CYS"/>
    <property type="match status" value="1"/>
</dbReference>
<gene>
    <name evidence="6" type="ORF">SAMN05660429_00486</name>
</gene>
<evidence type="ECO:0000259" key="5">
    <source>
        <dbReference type="Pfam" id="PF00171"/>
    </source>
</evidence>
<evidence type="ECO:0000256" key="4">
    <source>
        <dbReference type="RuleBase" id="RU003345"/>
    </source>
</evidence>
<evidence type="ECO:0000256" key="2">
    <source>
        <dbReference type="ARBA" id="ARBA00023002"/>
    </source>
</evidence>
<dbReference type="InterPro" id="IPR029510">
    <property type="entry name" value="Ald_DH_CS_GLU"/>
</dbReference>
<comment type="similarity">
    <text evidence="1 4">Belongs to the aldehyde dehydrogenase family.</text>
</comment>
<dbReference type="EMBL" id="FOHK01000002">
    <property type="protein sequence ID" value="SES82041.1"/>
    <property type="molecule type" value="Genomic_DNA"/>
</dbReference>
<dbReference type="FunFam" id="3.40.605.10:FF:000005">
    <property type="entry name" value="Succinate-semialdehyde dehydrogenase I"/>
    <property type="match status" value="1"/>
</dbReference>
<keyword evidence="7" id="KW-1185">Reference proteome</keyword>
<sequence>MENLLQDSGLLKTDSYIDGAWITSNTTFDVINPADGQTLVSVGNATDSDAKAAVKAADDAFASWSSLTSYDRADLLHKWHQLMMQHQDDLALILTLEQGKPLSEAKGEIAYGASFIQWFAQESIRVYGDTIPTQDRHKRVVVIKQPVGVVASITPWNFPNAMIARKAAAALAAGCTFVGLASGLTPLSALAMAELADRAGIPKGVFNILASDDAPSIGKVLTRDALVKKFTFTGSTRVGKILTEQCASTVKKVSMELGGNAPFIVFEDADIEQAVQGALASKYRNAGQTCICTNRIFVHQDIADTFTEKYVSAVTELKLGKGIDAGTNVGPMISAAAVSKTHDLVQQAVAQGAKLACGGNLSPLGESFYPPTVLTEVDNTMAVAQQELFAPVSPIIQFNNEAQVVAMANDTPYGLAAYFYSRDISRIWRVAEKLQFGMVGINDTAISNTAAPFGGMKQSGYGREGSKYGLDDYLDIKYLSFAL</sequence>
<dbReference type="Gene3D" id="3.40.309.10">
    <property type="entry name" value="Aldehyde Dehydrogenase, Chain A, domain 2"/>
    <property type="match status" value="1"/>
</dbReference>
<feature type="active site" evidence="3">
    <location>
        <position position="256"/>
    </location>
</feature>
<dbReference type="FunFam" id="3.40.309.10:FF:000004">
    <property type="entry name" value="Succinate-semialdehyde dehydrogenase I"/>
    <property type="match status" value="1"/>
</dbReference>
<dbReference type="PROSITE" id="PS00687">
    <property type="entry name" value="ALDEHYDE_DEHYDR_GLU"/>
    <property type="match status" value="1"/>
</dbReference>
<dbReference type="InterPro" id="IPR015590">
    <property type="entry name" value="Aldehyde_DH_dom"/>
</dbReference>
<dbReference type="GO" id="GO:0004777">
    <property type="term" value="F:succinate-semialdehyde dehydrogenase (NAD+) activity"/>
    <property type="evidence" value="ECO:0007669"/>
    <property type="project" value="TreeGrafter"/>
</dbReference>
<dbReference type="InterPro" id="IPR010102">
    <property type="entry name" value="Succ_semiAld_DH"/>
</dbReference>
<keyword evidence="2 4" id="KW-0560">Oxidoreductase</keyword>
<dbReference type="InterPro" id="IPR016160">
    <property type="entry name" value="Ald_DH_CS_CYS"/>
</dbReference>
<evidence type="ECO:0000313" key="6">
    <source>
        <dbReference type="EMBL" id="SES82041.1"/>
    </source>
</evidence>
<dbReference type="PANTHER" id="PTHR43353:SF5">
    <property type="entry name" value="SUCCINATE-SEMIALDEHYDE DEHYDROGENASE, MITOCHONDRIAL"/>
    <property type="match status" value="1"/>
</dbReference>
<dbReference type="RefSeq" id="WP_093327389.1">
    <property type="nucleotide sequence ID" value="NZ_AP027363.1"/>
</dbReference>
<accession>A0A1H9ZKB2</accession>
<dbReference type="InterPro" id="IPR050740">
    <property type="entry name" value="Aldehyde_DH_Superfamily"/>
</dbReference>
<dbReference type="Pfam" id="PF00171">
    <property type="entry name" value="Aldedh"/>
    <property type="match status" value="1"/>
</dbReference>
<proteinExistence type="inferred from homology"/>
<dbReference type="CDD" id="cd07103">
    <property type="entry name" value="ALDH_F5_SSADH_GabD"/>
    <property type="match status" value="1"/>
</dbReference>
<name>A0A1H9ZKB2_THASX</name>
<reference evidence="6 7" key="1">
    <citation type="submission" date="2016-10" db="EMBL/GenBank/DDBJ databases">
        <authorList>
            <person name="de Groot N.N."/>
        </authorList>
    </citation>
    <scope>NUCLEOTIDE SEQUENCE [LARGE SCALE GENOMIC DNA]</scope>
    <source>
        <strain evidence="6 7">DSM 19706</strain>
    </source>
</reference>